<reference evidence="5 6" key="1">
    <citation type="submission" date="2018-06" db="EMBL/GenBank/DDBJ databases">
        <title>Genomic Encyclopedia of Type Strains, Phase IV (KMG-IV): sequencing the most valuable type-strain genomes for metagenomic binning, comparative biology and taxonomic classification.</title>
        <authorList>
            <person name="Goeker M."/>
        </authorList>
    </citation>
    <scope>NUCLEOTIDE SEQUENCE [LARGE SCALE GENOMIC DNA]</scope>
    <source>
        <strain evidence="5 6">DSM 25532</strain>
    </source>
</reference>
<dbReference type="PANTHER" id="PTHR33154:SF18">
    <property type="entry name" value="ARSENICAL RESISTANCE OPERON REPRESSOR"/>
    <property type="match status" value="1"/>
</dbReference>
<dbReference type="InterPro" id="IPR001845">
    <property type="entry name" value="HTH_ArsR_DNA-bd_dom"/>
</dbReference>
<dbReference type="Gene3D" id="1.10.10.10">
    <property type="entry name" value="Winged helix-like DNA-binding domain superfamily/Winged helix DNA-binding domain"/>
    <property type="match status" value="1"/>
</dbReference>
<keyword evidence="6" id="KW-1185">Reference proteome</keyword>
<protein>
    <submittedName>
        <fullName evidence="5">ArsR family transcriptional regulator</fullName>
    </submittedName>
</protein>
<evidence type="ECO:0000313" key="5">
    <source>
        <dbReference type="EMBL" id="RBP38629.1"/>
    </source>
</evidence>
<dbReference type="EMBL" id="QNRR01000011">
    <property type="protein sequence ID" value="RBP38629.1"/>
    <property type="molecule type" value="Genomic_DNA"/>
</dbReference>
<evidence type="ECO:0000259" key="4">
    <source>
        <dbReference type="PROSITE" id="PS50987"/>
    </source>
</evidence>
<dbReference type="RefSeq" id="WP_113961079.1">
    <property type="nucleotide sequence ID" value="NZ_QNRR01000011.1"/>
</dbReference>
<keyword evidence="2" id="KW-0238">DNA-binding</keyword>
<dbReference type="NCBIfam" id="NF033788">
    <property type="entry name" value="HTH_metalloreg"/>
    <property type="match status" value="1"/>
</dbReference>
<dbReference type="OrthoDB" id="9798835at2"/>
<accession>A0A366H8R5</accession>
<evidence type="ECO:0000256" key="1">
    <source>
        <dbReference type="ARBA" id="ARBA00023015"/>
    </source>
</evidence>
<organism evidence="5 6">
    <name type="scientific">Roseimicrobium gellanilyticum</name>
    <dbReference type="NCBI Taxonomy" id="748857"/>
    <lineage>
        <taxon>Bacteria</taxon>
        <taxon>Pseudomonadati</taxon>
        <taxon>Verrucomicrobiota</taxon>
        <taxon>Verrucomicrobiia</taxon>
        <taxon>Verrucomicrobiales</taxon>
        <taxon>Verrucomicrobiaceae</taxon>
        <taxon>Roseimicrobium</taxon>
    </lineage>
</organism>
<proteinExistence type="predicted"/>
<dbReference type="Proteomes" id="UP000253426">
    <property type="component" value="Unassembled WGS sequence"/>
</dbReference>
<sequence>MRRAESSENLTEQDLVHVYECFCDLSRLRILNLLMASPLCVCHLEQIIGPPQAKISRHLAYLKSHRMVTTQRYQNWSIYRIEARHSDLMQMQLKCLQDCTNELKVFKSDLALLKGMKADVGWIAKFVDGKPFKVPAKGGCS</sequence>
<dbReference type="Pfam" id="PF01022">
    <property type="entry name" value="HTH_5"/>
    <property type="match status" value="1"/>
</dbReference>
<evidence type="ECO:0000256" key="3">
    <source>
        <dbReference type="ARBA" id="ARBA00023163"/>
    </source>
</evidence>
<dbReference type="PROSITE" id="PS50987">
    <property type="entry name" value="HTH_ARSR_2"/>
    <property type="match status" value="1"/>
</dbReference>
<dbReference type="GO" id="GO:0003677">
    <property type="term" value="F:DNA binding"/>
    <property type="evidence" value="ECO:0007669"/>
    <property type="project" value="UniProtKB-KW"/>
</dbReference>
<dbReference type="InterPro" id="IPR036388">
    <property type="entry name" value="WH-like_DNA-bd_sf"/>
</dbReference>
<dbReference type="PRINTS" id="PR00778">
    <property type="entry name" value="HTHARSR"/>
</dbReference>
<dbReference type="InterPro" id="IPR051081">
    <property type="entry name" value="HTH_MetalResp_TranReg"/>
</dbReference>
<name>A0A366H8R5_9BACT</name>
<keyword evidence="3" id="KW-0804">Transcription</keyword>
<gene>
    <name evidence="5" type="ORF">DES53_111148</name>
</gene>
<dbReference type="InterPro" id="IPR036390">
    <property type="entry name" value="WH_DNA-bd_sf"/>
</dbReference>
<dbReference type="InterPro" id="IPR011991">
    <property type="entry name" value="ArsR-like_HTH"/>
</dbReference>
<dbReference type="SMART" id="SM00418">
    <property type="entry name" value="HTH_ARSR"/>
    <property type="match status" value="1"/>
</dbReference>
<dbReference type="AlphaFoldDB" id="A0A366H8R5"/>
<keyword evidence="1" id="KW-0805">Transcription regulation</keyword>
<dbReference type="GO" id="GO:0003700">
    <property type="term" value="F:DNA-binding transcription factor activity"/>
    <property type="evidence" value="ECO:0007669"/>
    <property type="project" value="InterPro"/>
</dbReference>
<dbReference type="SUPFAM" id="SSF46785">
    <property type="entry name" value="Winged helix' DNA-binding domain"/>
    <property type="match status" value="1"/>
</dbReference>
<evidence type="ECO:0000313" key="6">
    <source>
        <dbReference type="Proteomes" id="UP000253426"/>
    </source>
</evidence>
<evidence type="ECO:0000256" key="2">
    <source>
        <dbReference type="ARBA" id="ARBA00023125"/>
    </source>
</evidence>
<comment type="caution">
    <text evidence="5">The sequence shown here is derived from an EMBL/GenBank/DDBJ whole genome shotgun (WGS) entry which is preliminary data.</text>
</comment>
<feature type="domain" description="HTH arsR-type" evidence="4">
    <location>
        <begin position="7"/>
        <end position="101"/>
    </location>
</feature>
<dbReference type="CDD" id="cd00090">
    <property type="entry name" value="HTH_ARSR"/>
    <property type="match status" value="1"/>
</dbReference>
<dbReference type="PANTHER" id="PTHR33154">
    <property type="entry name" value="TRANSCRIPTIONAL REGULATOR, ARSR FAMILY"/>
    <property type="match status" value="1"/>
</dbReference>